<proteinExistence type="predicted"/>
<gene>
    <name evidence="1" type="ORF">MLD38_003931</name>
</gene>
<organism evidence="1 2">
    <name type="scientific">Melastoma candidum</name>
    <dbReference type="NCBI Taxonomy" id="119954"/>
    <lineage>
        <taxon>Eukaryota</taxon>
        <taxon>Viridiplantae</taxon>
        <taxon>Streptophyta</taxon>
        <taxon>Embryophyta</taxon>
        <taxon>Tracheophyta</taxon>
        <taxon>Spermatophyta</taxon>
        <taxon>Magnoliopsida</taxon>
        <taxon>eudicotyledons</taxon>
        <taxon>Gunneridae</taxon>
        <taxon>Pentapetalae</taxon>
        <taxon>rosids</taxon>
        <taxon>malvids</taxon>
        <taxon>Myrtales</taxon>
        <taxon>Melastomataceae</taxon>
        <taxon>Melastomatoideae</taxon>
        <taxon>Melastomateae</taxon>
        <taxon>Melastoma</taxon>
    </lineage>
</organism>
<comment type="caution">
    <text evidence="1">The sequence shown here is derived from an EMBL/GenBank/DDBJ whole genome shotgun (WGS) entry which is preliminary data.</text>
</comment>
<evidence type="ECO:0000313" key="2">
    <source>
        <dbReference type="Proteomes" id="UP001057402"/>
    </source>
</evidence>
<accession>A0ACB9S401</accession>
<keyword evidence="2" id="KW-1185">Reference proteome</keyword>
<reference evidence="2" key="1">
    <citation type="journal article" date="2023" name="Front. Plant Sci.">
        <title>Chromosomal-level genome assembly of Melastoma candidum provides insights into trichome evolution.</title>
        <authorList>
            <person name="Zhong Y."/>
            <person name="Wu W."/>
            <person name="Sun C."/>
            <person name="Zou P."/>
            <person name="Liu Y."/>
            <person name="Dai S."/>
            <person name="Zhou R."/>
        </authorList>
    </citation>
    <scope>NUCLEOTIDE SEQUENCE [LARGE SCALE GENOMIC DNA]</scope>
</reference>
<dbReference type="EMBL" id="CM042881">
    <property type="protein sequence ID" value="KAI4385947.1"/>
    <property type="molecule type" value="Genomic_DNA"/>
</dbReference>
<protein>
    <submittedName>
        <fullName evidence="1">Uncharacterized protein</fullName>
    </submittedName>
</protein>
<name>A0ACB9S401_9MYRT</name>
<sequence>MLGMDDLRGVGCHFTWSNRRSPPIVAKLDRIVINKEWIESFRLSEAHYLPPTTSDHSPCLLRMGLNKRKAGAFKFFDFWRHHPGYGEALLRGWANEYRGLHMFRLCCRLKDLKGELKMLNRNHLFDISKRVDQARLELQVLQQESLLGRPKMDEEKLALNKFNEIARMEESFFKQKARATWLKLGDRNTSYFHGEVNRRANRNAITSLQLPNGERVSEQEPIREEVLKHFEKILTRKDTGCQDVAIVSKLLRCGIKADQQALLTQEVTNREVKETIFNMANGKAPGPDGFTVEFYKSAWKTVFSATDRVSSCIPKDATVQAVFRSNTWKKFVEGDLPEGEEKTFYRILTRLLKPSDYPGEGTDLLIWLRNKKGAFSIKSAWDLLRTKGQRVIWSTWVWSKDIPPRCSFLVWLIAKGKLRTAHFWHQKGLWSSAECVLCQHEVETVDHLFFQCSFVRSVWGHLGSLLHYTFISSTWEDLERLHSSIAGVKGSRRITNAAVVLLYHIWKERSTRRMSTGISSAGSIAVRAFCMLSMLDRRKGWEKIHGQARRGLPGIQA</sequence>
<dbReference type="Proteomes" id="UP001057402">
    <property type="component" value="Chromosome 2"/>
</dbReference>
<evidence type="ECO:0000313" key="1">
    <source>
        <dbReference type="EMBL" id="KAI4385947.1"/>
    </source>
</evidence>